<dbReference type="InterPro" id="IPR001421">
    <property type="entry name" value="ATP8_metazoa"/>
</dbReference>
<evidence type="ECO:0000256" key="5">
    <source>
        <dbReference type="ARBA" id="ARBA00022547"/>
    </source>
</evidence>
<sequence>MPQMAPISWMNMFIFTIIMVMIMSKINYPMILYKKSLNKNKMKIKNPNWKW</sequence>
<accession>A0A0S2MNP4</accession>
<geneLocation type="mitochondrion" evidence="14"/>
<evidence type="ECO:0000256" key="8">
    <source>
        <dbReference type="ARBA" id="ARBA00022989"/>
    </source>
</evidence>
<feature type="transmembrane region" description="Helical" evidence="13">
    <location>
        <begin position="12"/>
        <end position="33"/>
    </location>
</feature>
<name>A0A0S2MNP4_9COLE</name>
<dbReference type="GO" id="GO:0015986">
    <property type="term" value="P:proton motive force-driven ATP synthesis"/>
    <property type="evidence" value="ECO:0007669"/>
    <property type="project" value="InterPro"/>
</dbReference>
<dbReference type="GO" id="GO:0045259">
    <property type="term" value="C:proton-transporting ATP synthase complex"/>
    <property type="evidence" value="ECO:0007669"/>
    <property type="project" value="UniProtKB-KW"/>
</dbReference>
<evidence type="ECO:0000256" key="2">
    <source>
        <dbReference type="ARBA" id="ARBA00008892"/>
    </source>
</evidence>
<keyword evidence="5 12" id="KW-0138">CF(0)</keyword>
<keyword evidence="10 12" id="KW-0496">Mitochondrion</keyword>
<keyword evidence="7 12" id="KW-0375">Hydrogen ion transport</keyword>
<protein>
    <recommendedName>
        <fullName evidence="12">ATP synthase complex subunit 8</fullName>
    </recommendedName>
</protein>
<reference evidence="14" key="1">
    <citation type="submission" date="2012-06" db="EMBL/GenBank/DDBJ databases">
        <title>Mitogenomics of the Coleoptera under dense taxon sampling.</title>
        <authorList>
            <person name="Timmermans M.J.T.N."/>
            <person name="Lim J."/>
            <person name="Dodsworth S."/>
            <person name="Haran J."/>
            <person name="Ahrens D."/>
            <person name="Bocak L."/>
            <person name="London A."/>
            <person name="Culverwell L."/>
            <person name="Vogler A.P."/>
        </authorList>
    </citation>
    <scope>NUCLEOTIDE SEQUENCE</scope>
</reference>
<keyword evidence="11 13" id="KW-0472">Membrane</keyword>
<comment type="similarity">
    <text evidence="2 12">Belongs to the ATPase protein 8 family.</text>
</comment>
<dbReference type="Pfam" id="PF00895">
    <property type="entry name" value="ATP-synt_8"/>
    <property type="match status" value="1"/>
</dbReference>
<dbReference type="GO" id="GO:0031966">
    <property type="term" value="C:mitochondrial membrane"/>
    <property type="evidence" value="ECO:0007669"/>
    <property type="project" value="UniProtKB-SubCell"/>
</dbReference>
<comment type="subcellular location">
    <subcellularLocation>
        <location evidence="1 12">Mitochondrion membrane</location>
        <topology evidence="1 12">Single-pass membrane protein</topology>
    </subcellularLocation>
</comment>
<organism evidence="14">
    <name type="scientific">Omalisus fontisbellaquei</name>
    <dbReference type="NCBI Taxonomy" id="350094"/>
    <lineage>
        <taxon>Eukaryota</taxon>
        <taxon>Metazoa</taxon>
        <taxon>Ecdysozoa</taxon>
        <taxon>Arthropoda</taxon>
        <taxon>Hexapoda</taxon>
        <taxon>Insecta</taxon>
        <taxon>Pterygota</taxon>
        <taxon>Neoptera</taxon>
        <taxon>Endopterygota</taxon>
        <taxon>Coleoptera</taxon>
        <taxon>Polyphaga</taxon>
        <taxon>Elateriformia</taxon>
        <taxon>Elateroidea</taxon>
        <taxon>Omalisidae</taxon>
        <taxon>Omalisus</taxon>
    </lineage>
</organism>
<evidence type="ECO:0000313" key="14">
    <source>
        <dbReference type="EMBL" id="ALO76311.1"/>
    </source>
</evidence>
<gene>
    <name evidence="14" type="primary">atp8</name>
</gene>
<proteinExistence type="inferred from homology"/>
<evidence type="ECO:0000256" key="7">
    <source>
        <dbReference type="ARBA" id="ARBA00022781"/>
    </source>
</evidence>
<evidence type="ECO:0000256" key="3">
    <source>
        <dbReference type="ARBA" id="ARBA00011291"/>
    </source>
</evidence>
<dbReference type="GO" id="GO:0015078">
    <property type="term" value="F:proton transmembrane transporter activity"/>
    <property type="evidence" value="ECO:0007669"/>
    <property type="project" value="InterPro"/>
</dbReference>
<evidence type="ECO:0000256" key="1">
    <source>
        <dbReference type="ARBA" id="ARBA00004304"/>
    </source>
</evidence>
<evidence type="ECO:0000256" key="13">
    <source>
        <dbReference type="SAM" id="Phobius"/>
    </source>
</evidence>
<dbReference type="EMBL" id="JX412744">
    <property type="protein sequence ID" value="ALO76311.1"/>
    <property type="molecule type" value="Genomic_DNA"/>
</dbReference>
<evidence type="ECO:0000256" key="9">
    <source>
        <dbReference type="ARBA" id="ARBA00023065"/>
    </source>
</evidence>
<evidence type="ECO:0000256" key="11">
    <source>
        <dbReference type="ARBA" id="ARBA00023136"/>
    </source>
</evidence>
<keyword evidence="8 13" id="KW-1133">Transmembrane helix</keyword>
<comment type="subunit">
    <text evidence="3">F-type ATPases have 2 components, CF(1) - the catalytic core - and CF(0) - the membrane proton channel.</text>
</comment>
<evidence type="ECO:0000256" key="12">
    <source>
        <dbReference type="RuleBase" id="RU003661"/>
    </source>
</evidence>
<dbReference type="AlphaFoldDB" id="A0A0S2MNP4"/>
<evidence type="ECO:0000256" key="10">
    <source>
        <dbReference type="ARBA" id="ARBA00023128"/>
    </source>
</evidence>
<keyword evidence="9 12" id="KW-0406">Ion transport</keyword>
<evidence type="ECO:0000256" key="6">
    <source>
        <dbReference type="ARBA" id="ARBA00022692"/>
    </source>
</evidence>
<evidence type="ECO:0000256" key="4">
    <source>
        <dbReference type="ARBA" id="ARBA00022448"/>
    </source>
</evidence>
<keyword evidence="4 12" id="KW-0813">Transport</keyword>
<keyword evidence="6 12" id="KW-0812">Transmembrane</keyword>